<sequence length="261" mass="29194">MDQFHDGQHVRLRNRRRGRYVRAAADGVRVTLSRRRASLNVAWTVHVYHSADGDGPYLLLHSAAYGRYLAATDMPLPGGHGRFRVEQRRYDQPELRPIMWQAIGAGGGGRVMLRNVGGLHLSVRVRGSRTMFYWAVEPIPAREAAPRLPPPLSFGQEEPRAERRIRVVQATAEGLYADEGWSYFQFFGRCVNHLRNALARHLNLPRSPAFVMCVRAGRHGRLTPLVVDLPHGGSGETLEVVVMLSGTPACDALRHPDIDAE</sequence>
<evidence type="ECO:0000313" key="3">
    <source>
        <dbReference type="EnsemblPlants" id="TraesCS7A02G498500.1"/>
    </source>
</evidence>
<dbReference type="GeneID" id="123154848"/>
<proteinExistence type="predicted"/>
<protein>
    <submittedName>
        <fullName evidence="3">Uncharacterized protein</fullName>
    </submittedName>
</protein>
<dbReference type="RefSeq" id="XP_044429407.1">
    <property type="nucleotide sequence ID" value="XM_044573472.1"/>
</dbReference>
<reference evidence="3" key="2">
    <citation type="submission" date="2018-10" db="UniProtKB">
        <authorList>
            <consortium name="EnsemblPlants"/>
        </authorList>
    </citation>
    <scope>IDENTIFICATION</scope>
</reference>
<keyword evidence="4" id="KW-1185">Reference proteome</keyword>
<dbReference type="AlphaFoldDB" id="A0A3B6RML0"/>
<dbReference type="Gramene" id="TraesJAG7A03G03994510.1">
    <property type="protein sequence ID" value="TraesJAG7A03G03994510.1"/>
    <property type="gene ID" value="TraesJAG7A03G03994510"/>
</dbReference>
<dbReference type="Gramene" id="TraesLDM7A03G04015850.1">
    <property type="protein sequence ID" value="TraesLDM7A03G04015850.1"/>
    <property type="gene ID" value="TraesLDM7A03G04015850"/>
</dbReference>
<dbReference type="Gramene" id="TraesCAD_scaffold_049864_01G000300.1">
    <property type="protein sequence ID" value="TraesCAD_scaffold_049864_01G000300.1"/>
    <property type="gene ID" value="TraesCAD_scaffold_049864_01G000300"/>
</dbReference>
<dbReference type="InterPro" id="IPR008999">
    <property type="entry name" value="Actin-crosslinking"/>
</dbReference>
<dbReference type="InterPro" id="IPR007679">
    <property type="entry name" value="DUF569"/>
</dbReference>
<feature type="domain" description="DUF569" evidence="2">
    <location>
        <begin position="162"/>
        <end position="243"/>
    </location>
</feature>
<dbReference type="Gramene" id="TraesNOR7A03G04055600.1">
    <property type="protein sequence ID" value="TraesNOR7A03G04055600.1"/>
    <property type="gene ID" value="TraesNOR7A03G04055600"/>
</dbReference>
<dbReference type="Gramene" id="TraesCS7A02G498500.1">
    <property type="protein sequence ID" value="TraesCS7A02G498500.1"/>
    <property type="gene ID" value="TraesCS7A02G498500"/>
</dbReference>
<dbReference type="InterPro" id="IPR054726">
    <property type="entry name" value="Ubiq_DUF569-assoc"/>
</dbReference>
<dbReference type="Gramene" id="TraesJUL7A03G04048850.1">
    <property type="protein sequence ID" value="TraesJUL7A03G04048850.1"/>
    <property type="gene ID" value="TraesJUL7A03G04048850"/>
</dbReference>
<dbReference type="Gramene" id="TraesSTA7A03G04008150.1">
    <property type="protein sequence ID" value="TraesSTA7A03G04008150.1"/>
    <property type="gene ID" value="TraesSTA7A03G04008150"/>
</dbReference>
<evidence type="ECO:0000259" key="2">
    <source>
        <dbReference type="Pfam" id="PF22932"/>
    </source>
</evidence>
<dbReference type="PANTHER" id="PTHR31205:SF88">
    <property type="entry name" value="DUF569 DOMAIN-CONTAINING PROTEIN"/>
    <property type="match status" value="1"/>
</dbReference>
<dbReference type="Gramene" id="TraesROB_scaffold_001273_01G000200.1">
    <property type="protein sequence ID" value="TraesROB_scaffold_001273_01G000200.1"/>
    <property type="gene ID" value="TraesROB_scaffold_001273_01G000200"/>
</dbReference>
<dbReference type="OMA" id="RYDQPEL"/>
<reference evidence="3" key="1">
    <citation type="submission" date="2018-08" db="EMBL/GenBank/DDBJ databases">
        <authorList>
            <person name="Rossello M."/>
        </authorList>
    </citation>
    <scope>NUCLEOTIDE SEQUENCE [LARGE SCALE GENOMIC DNA]</scope>
    <source>
        <strain evidence="3">cv. Chinese Spring</strain>
    </source>
</reference>
<feature type="domain" description="DUF569" evidence="1">
    <location>
        <begin position="1"/>
        <end position="87"/>
    </location>
</feature>
<dbReference type="Gramene" id="TraesCS7A03G1210500.1">
    <property type="protein sequence ID" value="TraesCS7A03G1210500.1.CDS"/>
    <property type="gene ID" value="TraesCS7A03G1210500"/>
</dbReference>
<name>A0A3B6RML0_WHEAT</name>
<organism evidence="3">
    <name type="scientific">Triticum aestivum</name>
    <name type="common">Wheat</name>
    <dbReference type="NCBI Taxonomy" id="4565"/>
    <lineage>
        <taxon>Eukaryota</taxon>
        <taxon>Viridiplantae</taxon>
        <taxon>Streptophyta</taxon>
        <taxon>Embryophyta</taxon>
        <taxon>Tracheophyta</taxon>
        <taxon>Spermatophyta</taxon>
        <taxon>Magnoliopsida</taxon>
        <taxon>Liliopsida</taxon>
        <taxon>Poales</taxon>
        <taxon>Poaceae</taxon>
        <taxon>BOP clade</taxon>
        <taxon>Pooideae</taxon>
        <taxon>Triticodae</taxon>
        <taxon>Triticeae</taxon>
        <taxon>Triticinae</taxon>
        <taxon>Triticum</taxon>
    </lineage>
</organism>
<dbReference type="Proteomes" id="UP000019116">
    <property type="component" value="Chromosome 7A"/>
</dbReference>
<evidence type="ECO:0000313" key="4">
    <source>
        <dbReference type="Proteomes" id="UP000019116"/>
    </source>
</evidence>
<dbReference type="OrthoDB" id="623680at2759"/>
<dbReference type="SUPFAM" id="SSF50405">
    <property type="entry name" value="Actin-crosslinking proteins"/>
    <property type="match status" value="1"/>
</dbReference>
<accession>A0A3B6RML0</accession>
<dbReference type="Gramene" id="TraesARI7A03G03987020.1">
    <property type="protein sequence ID" value="TraesARI7A03G03987020.1"/>
    <property type="gene ID" value="TraesARI7A03G03987020"/>
</dbReference>
<dbReference type="EnsemblPlants" id="TraesCS7A02G498500.1">
    <property type="protein sequence ID" value="TraesCS7A02G498500.1"/>
    <property type="gene ID" value="TraesCS7A02G498500"/>
</dbReference>
<dbReference type="Gramene" id="TraesLAC7A03G03966010.1">
    <property type="protein sequence ID" value="TraesLAC7A03G03966010.1"/>
    <property type="gene ID" value="TraesLAC7A03G03966010"/>
</dbReference>
<evidence type="ECO:0000259" key="1">
    <source>
        <dbReference type="Pfam" id="PF04601"/>
    </source>
</evidence>
<dbReference type="Pfam" id="PF22932">
    <property type="entry name" value="Ubiq_DUF_assoc"/>
    <property type="match status" value="1"/>
</dbReference>
<gene>
    <name evidence="3" type="primary">LOC123154848</name>
</gene>
<dbReference type="Gramene" id="TraesMAC7A03G04010360.1">
    <property type="protein sequence ID" value="TraesMAC7A03G04010360.1"/>
    <property type="gene ID" value="TraesMAC7A03G04010360"/>
</dbReference>
<dbReference type="Gramene" id="TraesWEE_scaffold_001863_01G000200.1">
    <property type="protein sequence ID" value="TraesWEE_scaffold_001863_01G000200.1"/>
    <property type="gene ID" value="TraesWEE_scaffold_001863_01G000200"/>
</dbReference>
<dbReference type="Gramene" id="TraesSYM7A03G03966770.1">
    <property type="protein sequence ID" value="TraesSYM7A03G03966770.1"/>
    <property type="gene ID" value="TraesSYM7A03G03966770"/>
</dbReference>
<dbReference type="Pfam" id="PF04601">
    <property type="entry name" value="DUF569"/>
    <property type="match status" value="1"/>
</dbReference>
<dbReference type="PANTHER" id="PTHR31205">
    <property type="entry name" value="ACTIN CROSS-LINKING PROTEIN (DUF569)"/>
    <property type="match status" value="1"/>
</dbReference>
<dbReference type="Gramene" id="TraesCLE_scaffold_024383_01G000300.1">
    <property type="protein sequence ID" value="TraesCLE_scaffold_024383_01G000300.1"/>
    <property type="gene ID" value="TraesCLE_scaffold_024383_01G000300"/>
</dbReference>